<protein>
    <submittedName>
        <fullName evidence="5">DNA polymerase V</fullName>
    </submittedName>
</protein>
<dbReference type="Proteomes" id="UP000422736">
    <property type="component" value="Chromosome 8"/>
</dbReference>
<gene>
    <name evidence="5" type="primary">POL5</name>
    <name evidence="5" type="ORF">FIM1_4805</name>
</gene>
<dbReference type="Pfam" id="PF04931">
    <property type="entry name" value="DNA_pol_phi"/>
    <property type="match status" value="1"/>
</dbReference>
<feature type="compositionally biased region" description="Acidic residues" evidence="4">
    <location>
        <begin position="787"/>
        <end position="808"/>
    </location>
</feature>
<comment type="similarity">
    <text evidence="2">Belongs to the MYBBP1A family.</text>
</comment>
<reference evidence="5 6" key="2">
    <citation type="submission" date="2019-11" db="EMBL/GenBank/DDBJ databases">
        <authorList>
            <person name="Lu H."/>
        </authorList>
    </citation>
    <scope>NUCLEOTIDE SEQUENCE [LARGE SCALE GENOMIC DNA]</scope>
    <source>
        <strain evidence="5 6">FIM1</strain>
    </source>
</reference>
<dbReference type="EMBL" id="CP015060">
    <property type="protein sequence ID" value="QGN17598.1"/>
    <property type="molecule type" value="Genomic_DNA"/>
</dbReference>
<name>A0ABX6EZB4_KLUMA</name>
<feature type="compositionally biased region" description="Low complexity" evidence="4">
    <location>
        <begin position="308"/>
        <end position="318"/>
    </location>
</feature>
<organism evidence="5 6">
    <name type="scientific">Kluyveromyces marxianus</name>
    <name type="common">Yeast</name>
    <name type="synonym">Candida kefyr</name>
    <dbReference type="NCBI Taxonomy" id="4911"/>
    <lineage>
        <taxon>Eukaryota</taxon>
        <taxon>Fungi</taxon>
        <taxon>Dikarya</taxon>
        <taxon>Ascomycota</taxon>
        <taxon>Saccharomycotina</taxon>
        <taxon>Saccharomycetes</taxon>
        <taxon>Saccharomycetales</taxon>
        <taxon>Saccharomycetaceae</taxon>
        <taxon>Kluyveromyces</taxon>
    </lineage>
</organism>
<dbReference type="InterPro" id="IPR007015">
    <property type="entry name" value="DNA_pol_V/MYBBP1A"/>
</dbReference>
<reference evidence="5 6" key="1">
    <citation type="submission" date="2016-03" db="EMBL/GenBank/DDBJ databases">
        <title>How can Kluyveromyces marxianus grow so fast - potential evolutionary course in Saccharomyces Complex revealed by comparative genomics.</title>
        <authorList>
            <person name="Mo W."/>
            <person name="Lu W."/>
            <person name="Yang X."/>
            <person name="Qi J."/>
            <person name="Lv H."/>
        </authorList>
    </citation>
    <scope>NUCLEOTIDE SEQUENCE [LARGE SCALE GENOMIC DNA]</scope>
    <source>
        <strain evidence="5 6">FIM1</strain>
    </source>
</reference>
<keyword evidence="6" id="KW-1185">Reference proteome</keyword>
<comment type="subcellular location">
    <subcellularLocation>
        <location evidence="1">Nucleus</location>
    </subcellularLocation>
</comment>
<feature type="region of interest" description="Disordered" evidence="4">
    <location>
        <begin position="292"/>
        <end position="318"/>
    </location>
</feature>
<dbReference type="InterPro" id="IPR016024">
    <property type="entry name" value="ARM-type_fold"/>
</dbReference>
<feature type="compositionally biased region" description="Acidic residues" evidence="4">
    <location>
        <begin position="702"/>
        <end position="752"/>
    </location>
</feature>
<evidence type="ECO:0000313" key="5">
    <source>
        <dbReference type="EMBL" id="QGN17598.1"/>
    </source>
</evidence>
<keyword evidence="3" id="KW-0539">Nucleus</keyword>
<evidence type="ECO:0000256" key="2">
    <source>
        <dbReference type="ARBA" id="ARBA00006809"/>
    </source>
</evidence>
<dbReference type="PANTHER" id="PTHR13213">
    <property type="entry name" value="MYB-BINDING PROTEIN 1A FAMILY MEMBER"/>
    <property type="match status" value="1"/>
</dbReference>
<evidence type="ECO:0000313" key="6">
    <source>
        <dbReference type="Proteomes" id="UP000422736"/>
    </source>
</evidence>
<feature type="region of interest" description="Disordered" evidence="4">
    <location>
        <begin position="776"/>
        <end position="808"/>
    </location>
</feature>
<evidence type="ECO:0000256" key="3">
    <source>
        <dbReference type="ARBA" id="ARBA00023242"/>
    </source>
</evidence>
<dbReference type="SUPFAM" id="SSF48371">
    <property type="entry name" value="ARM repeat"/>
    <property type="match status" value="1"/>
</dbReference>
<proteinExistence type="inferred from homology"/>
<feature type="region of interest" description="Disordered" evidence="4">
    <location>
        <begin position="700"/>
        <end position="754"/>
    </location>
</feature>
<dbReference type="PANTHER" id="PTHR13213:SF2">
    <property type="entry name" value="MYB-BINDING PROTEIN 1A"/>
    <property type="match status" value="1"/>
</dbReference>
<evidence type="ECO:0000256" key="4">
    <source>
        <dbReference type="SAM" id="MobiDB-lite"/>
    </source>
</evidence>
<evidence type="ECO:0000256" key="1">
    <source>
        <dbReference type="ARBA" id="ARBA00004123"/>
    </source>
</evidence>
<sequence length="1022" mass="115591">MQETVERVNRDLFYKVASELEKERLEAAIQLINEISSVDPESGAKEWEYVLDRLIKGLASNRGGARLGFSMCLTEVVALALDKGALLSSIDEFLDRLDQTLGGKDGVKNGKEERGLLFGQMFALQALLNEPVFSKVFLTKSNSGLNIEFLLKFLEKLIHLALLKTWLREPCLYSVYQTIRKCEQWLREDPVSIKLILGLLDENKLTLTNEGLSIYLMFNNMRSKYASSLSLKNAGWKNNDPLSKGNVQLLATVLKDVVPVEKSDLKQKGNWSPRLHYVWDMLLPLLEGEEDQEEETGHVSKKRKKNSKSGSSSSVSGDRSGRILFPEFWQAVVDESFFNEKASNERKYLGFLILEKAVQICSAKHVSVLLSQNIVRCIINQSQNSQRMLNKIANQTLKTITAECEKTPDKVEPLVRVLWFGKNGTINFDKLSKRKFVDTLLTTSTLDKHNLMDLVTLLISQLPEDQSTNEKFNLSRFIFDTLLHLTRAHKARAESRWVKPILSTIVDAAFFNSSENTKLSELAKERLYSILGELINTSVTEGDDTTSWPYIALQTILEKQSSGSTLSTDLDEELKAISNSAVQTLTDIHSKNKKMKNSKLGGLELLLSMAILQLYTGDEESVSILQDLISFYEQSNEESTDLVGITEILLSLVAQRKSLLKRLSLIVWESFVQDIGEPELDVLLQTLTARENKQGFAALFEGEGEGDESNEEEDDDEEEIEEDGLEDEDDDEDMEDDDSSNDDEISSDDASGDLEKIEKETTSALAKALNLPESIVGENGEVQLGQIDDEDDDNDDLSEEEEEESMDDEAMMQLDDQLSQIFKRRKEALNTIPTGNKRKLEVQESRENVISFKHRVVDMLEIYVKSVEQLEDKTEKLQNILMIIMPLLECLKQTLDKSLADKCARLMKLRISKLKIHNNKGSTAEGDAQSLAPAIWDLEEDVHKLMLTSKPGQFQQLFFSTCSLSSLFLAKLYVTYDGPIDELIDLYAETSKVWMKKGKFAVNFFIDFANWLQSKREVKGED</sequence>
<accession>A0ABX6EZB4</accession>